<dbReference type="Pfam" id="PF20066">
    <property type="entry name" value="Glyoxalase_8"/>
    <property type="match status" value="1"/>
</dbReference>
<dbReference type="EMBL" id="CP000142">
    <property type="protein sequence ID" value="ABI81858.1"/>
    <property type="molecule type" value="Genomic_DNA"/>
</dbReference>
<sequence length="72" mass="7985">MKSFDSVEHAKAHAKKLTLPLLQSVIPNAKLANALELIAKESGFKTWRALKSHLESPAYRFGLQNLGMVLII</sequence>
<dbReference type="OrthoDB" id="928522at2"/>
<protein>
    <recommendedName>
        <fullName evidence="1">Glyoxalase-related protein domain-containing protein</fullName>
    </recommendedName>
</protein>
<organism evidence="2 3">
    <name type="scientific">Syntrophotalea carbinolica (strain DSM 2380 / NBRC 103641 / GraBd1)</name>
    <name type="common">Pelobacter carbinolicus</name>
    <dbReference type="NCBI Taxonomy" id="338963"/>
    <lineage>
        <taxon>Bacteria</taxon>
        <taxon>Pseudomonadati</taxon>
        <taxon>Thermodesulfobacteriota</taxon>
        <taxon>Desulfuromonadia</taxon>
        <taxon>Desulfuromonadales</taxon>
        <taxon>Syntrophotaleaceae</taxon>
        <taxon>Syntrophotalea</taxon>
    </lineage>
</organism>
<dbReference type="InterPro" id="IPR045517">
    <property type="entry name" value="Glyoxalase_8"/>
</dbReference>
<evidence type="ECO:0000259" key="1">
    <source>
        <dbReference type="Pfam" id="PF20066"/>
    </source>
</evidence>
<gene>
    <name evidence="2" type="ordered locus">Pcar_3238</name>
</gene>
<dbReference type="AlphaFoldDB" id="Q0C6S9"/>
<proteinExistence type="predicted"/>
<keyword evidence="3" id="KW-1185">Reference proteome</keyword>
<accession>Q0C6S9</accession>
<reference evidence="3" key="1">
    <citation type="submission" date="2005-10" db="EMBL/GenBank/DDBJ databases">
        <title>Complete sequence of Pelobacter carbinolicus DSM 2380.</title>
        <authorList>
            <person name="Copeland A."/>
            <person name="Lucas S."/>
            <person name="Lapidus A."/>
            <person name="Barry K."/>
            <person name="Detter J.C."/>
            <person name="Glavina T."/>
            <person name="Hammon N."/>
            <person name="Israni S."/>
            <person name="Pitluck S."/>
            <person name="Chertkov O."/>
            <person name="Schmutz J."/>
            <person name="Larimer F."/>
            <person name="Land M."/>
            <person name="Kyrpides N."/>
            <person name="Ivanova N."/>
            <person name="Richardson P."/>
        </authorList>
    </citation>
    <scope>NUCLEOTIDE SEQUENCE [LARGE SCALE GENOMIC DNA]</scope>
    <source>
        <strain evidence="3">DSM 2380 / NBRC 103641 / GraBd1</strain>
    </source>
</reference>
<dbReference type="RefSeq" id="WP_011340499.1">
    <property type="nucleotide sequence ID" value="NC_007498.2"/>
</dbReference>
<evidence type="ECO:0000313" key="3">
    <source>
        <dbReference type="Proteomes" id="UP000002534"/>
    </source>
</evidence>
<evidence type="ECO:0000313" key="2">
    <source>
        <dbReference type="EMBL" id="ABI81858.1"/>
    </source>
</evidence>
<dbReference type="HOGENOM" id="CLU_2718737_0_0_7"/>
<dbReference type="Proteomes" id="UP000002534">
    <property type="component" value="Chromosome"/>
</dbReference>
<dbReference type="KEGG" id="pca:Pcar_3238"/>
<feature type="domain" description="Glyoxalase-related protein" evidence="1">
    <location>
        <begin position="3"/>
        <end position="56"/>
    </location>
</feature>
<reference evidence="2 3" key="2">
    <citation type="journal article" date="2012" name="BMC Genomics">
        <title>The genome of Pelobacter carbinolicus reveals surprising metabolic capabilities and physiological features.</title>
        <authorList>
            <person name="Aklujkar M."/>
            <person name="Haveman S.A."/>
            <person name="Didonato R.Jr."/>
            <person name="Chertkov O."/>
            <person name="Han C.S."/>
            <person name="Land M.L."/>
            <person name="Brown P."/>
            <person name="Lovley D.R."/>
        </authorList>
    </citation>
    <scope>NUCLEOTIDE SEQUENCE [LARGE SCALE GENOMIC DNA]</scope>
    <source>
        <strain evidence="3">DSM 2380 / NBRC 103641 / GraBd1</strain>
    </source>
</reference>
<name>Q0C6S9_SYNC1</name>